<evidence type="ECO:0000256" key="2">
    <source>
        <dbReference type="ARBA" id="ARBA00023002"/>
    </source>
</evidence>
<dbReference type="RefSeq" id="WP_133591889.1">
    <property type="nucleotide sequence ID" value="NZ_CP037953.1"/>
</dbReference>
<feature type="domain" description="D-isomer specific 2-hydroxyacid dehydrogenase catalytic" evidence="5">
    <location>
        <begin position="19"/>
        <end position="316"/>
    </location>
</feature>
<evidence type="ECO:0000313" key="7">
    <source>
        <dbReference type="EMBL" id="TDQ46228.1"/>
    </source>
</evidence>
<feature type="domain" description="D-isomer specific 2-hydroxyacid dehydrogenase NAD-binding" evidence="6">
    <location>
        <begin position="108"/>
        <end position="286"/>
    </location>
</feature>
<dbReference type="Gene3D" id="3.40.50.720">
    <property type="entry name" value="NAD(P)-binding Rossmann-like Domain"/>
    <property type="match status" value="2"/>
</dbReference>
<dbReference type="PANTHER" id="PTHR43761">
    <property type="entry name" value="D-ISOMER SPECIFIC 2-HYDROXYACID DEHYDROGENASE FAMILY PROTEIN (AFU_ORTHOLOGUE AFUA_1G13630)"/>
    <property type="match status" value="1"/>
</dbReference>
<proteinExistence type="inferred from homology"/>
<dbReference type="InterPro" id="IPR006139">
    <property type="entry name" value="D-isomer_2_OHA_DH_cat_dom"/>
</dbReference>
<sequence length="317" mass="35221">MRAVFLDAATMRMQDLDSRKLEAACTELHQYESSRKSELEQRLKHAEIVISNKVRLDADTMKAAKHLKLICVAATGTNNVDLAAAKEQGITVCNAQGYSTESVAQHTFTLMLMLATQLHRYVSEVKQGLWQKSEMFCRLDHPIIELHGKTLGIIGYGTIGKRVAEIGKAFGMNILVGRIPGREGNDEHIELKDLLPRSDVISIHCPLSDLSRDLINDQKLNLMKKSAWLINVARGGIVNEQHLHTALVQHKIAGAALDVLSEEPPSDEHPLLRTELPNLLISPHNAWASQTARQTLLDQIAENIRAFEKGSPKRVVS</sequence>
<keyword evidence="8" id="KW-1185">Reference proteome</keyword>
<evidence type="ECO:0000313" key="8">
    <source>
        <dbReference type="Proteomes" id="UP000295375"/>
    </source>
</evidence>
<dbReference type="GO" id="GO:0051287">
    <property type="term" value="F:NAD binding"/>
    <property type="evidence" value="ECO:0007669"/>
    <property type="project" value="InterPro"/>
</dbReference>
<dbReference type="Pfam" id="PF02826">
    <property type="entry name" value="2-Hacid_dh_C"/>
    <property type="match status" value="1"/>
</dbReference>
<evidence type="ECO:0000256" key="3">
    <source>
        <dbReference type="ARBA" id="ARBA00023027"/>
    </source>
</evidence>
<dbReference type="PANTHER" id="PTHR43761:SF1">
    <property type="entry name" value="D-ISOMER SPECIFIC 2-HYDROXYACID DEHYDROGENASE CATALYTIC DOMAIN-CONTAINING PROTEIN-RELATED"/>
    <property type="match status" value="1"/>
</dbReference>
<dbReference type="EMBL" id="SNYM01000014">
    <property type="protein sequence ID" value="TDQ46228.1"/>
    <property type="molecule type" value="Genomic_DNA"/>
</dbReference>
<dbReference type="InterPro" id="IPR050418">
    <property type="entry name" value="D-iso_2-hydroxyacid_DH_PdxB"/>
</dbReference>
<evidence type="ECO:0000256" key="4">
    <source>
        <dbReference type="RuleBase" id="RU003719"/>
    </source>
</evidence>
<dbReference type="SUPFAM" id="SSF51735">
    <property type="entry name" value="NAD(P)-binding Rossmann-fold domains"/>
    <property type="match status" value="1"/>
</dbReference>
<keyword evidence="3" id="KW-0520">NAD</keyword>
<gene>
    <name evidence="7" type="ORF">EV696_11413</name>
</gene>
<evidence type="ECO:0000259" key="6">
    <source>
        <dbReference type="Pfam" id="PF02826"/>
    </source>
</evidence>
<dbReference type="SUPFAM" id="SSF52283">
    <property type="entry name" value="Formate/glycerate dehydrogenase catalytic domain-like"/>
    <property type="match status" value="1"/>
</dbReference>
<comment type="caution">
    <text evidence="7">The sequence shown here is derived from an EMBL/GenBank/DDBJ whole genome shotgun (WGS) entry which is preliminary data.</text>
</comment>
<dbReference type="Proteomes" id="UP000295375">
    <property type="component" value="Unassembled WGS sequence"/>
</dbReference>
<dbReference type="Pfam" id="PF00389">
    <property type="entry name" value="2-Hacid_dh"/>
    <property type="match status" value="1"/>
</dbReference>
<dbReference type="InterPro" id="IPR036291">
    <property type="entry name" value="NAD(P)-bd_dom_sf"/>
</dbReference>
<keyword evidence="2 4" id="KW-0560">Oxidoreductase</keyword>
<reference evidence="7 8" key="1">
    <citation type="submission" date="2019-03" db="EMBL/GenBank/DDBJ databases">
        <title>Genomic Encyclopedia of Type Strains, Phase IV (KMG-IV): sequencing the most valuable type-strain genomes for metagenomic binning, comparative biology and taxonomic classification.</title>
        <authorList>
            <person name="Goeker M."/>
        </authorList>
    </citation>
    <scope>NUCLEOTIDE SEQUENCE [LARGE SCALE GENOMIC DNA]</scope>
    <source>
        <strain evidence="7 8">DSM 103792</strain>
    </source>
</reference>
<evidence type="ECO:0000259" key="5">
    <source>
        <dbReference type="Pfam" id="PF00389"/>
    </source>
</evidence>
<dbReference type="PROSITE" id="PS00670">
    <property type="entry name" value="D_2_HYDROXYACID_DH_2"/>
    <property type="match status" value="1"/>
</dbReference>
<dbReference type="CDD" id="cd12162">
    <property type="entry name" value="2-Hacid_dh_4"/>
    <property type="match status" value="1"/>
</dbReference>
<comment type="similarity">
    <text evidence="1 4">Belongs to the D-isomer specific 2-hydroxyacid dehydrogenase family.</text>
</comment>
<evidence type="ECO:0000256" key="1">
    <source>
        <dbReference type="ARBA" id="ARBA00005854"/>
    </source>
</evidence>
<protein>
    <submittedName>
        <fullName evidence="7">Glycerate dehydrogenase</fullName>
    </submittedName>
</protein>
<dbReference type="OrthoDB" id="9805416at2"/>
<dbReference type="InterPro" id="IPR006140">
    <property type="entry name" value="D-isomer_DH_NAD-bd"/>
</dbReference>
<dbReference type="NCBIfam" id="NF005069">
    <property type="entry name" value="PRK06487.1"/>
    <property type="match status" value="1"/>
</dbReference>
<name>A0A4R6UHC5_9GAMM</name>
<dbReference type="AlphaFoldDB" id="A0A4R6UHC5"/>
<dbReference type="InterPro" id="IPR029753">
    <property type="entry name" value="D-isomer_DH_CS"/>
</dbReference>
<dbReference type="PROSITE" id="PS00671">
    <property type="entry name" value="D_2_HYDROXYACID_DH_3"/>
    <property type="match status" value="1"/>
</dbReference>
<accession>A0A4R6UHC5</accession>
<dbReference type="GO" id="GO:0016616">
    <property type="term" value="F:oxidoreductase activity, acting on the CH-OH group of donors, NAD or NADP as acceptor"/>
    <property type="evidence" value="ECO:0007669"/>
    <property type="project" value="InterPro"/>
</dbReference>
<organism evidence="7 8">
    <name type="scientific">Permianibacter aggregans</name>
    <dbReference type="NCBI Taxonomy" id="1510150"/>
    <lineage>
        <taxon>Bacteria</taxon>
        <taxon>Pseudomonadati</taxon>
        <taxon>Pseudomonadota</taxon>
        <taxon>Gammaproteobacteria</taxon>
        <taxon>Pseudomonadales</taxon>
        <taxon>Pseudomonadaceae</taxon>
        <taxon>Permianibacter</taxon>
    </lineage>
</organism>